<keyword evidence="1" id="KW-0472">Membrane</keyword>
<evidence type="ECO:0000256" key="1">
    <source>
        <dbReference type="SAM" id="Phobius"/>
    </source>
</evidence>
<dbReference type="AlphaFoldDB" id="A3DPJ3"/>
<keyword evidence="1" id="KW-1133">Transmembrane helix</keyword>
<dbReference type="HOGENOM" id="CLU_684465_0_0_2"/>
<dbReference type="GeneID" id="4906883"/>
<accession>A3DPJ3</accession>
<keyword evidence="3" id="KW-1185">Reference proteome</keyword>
<evidence type="ECO:0000313" key="2">
    <source>
        <dbReference type="EMBL" id="ABN70553.1"/>
    </source>
</evidence>
<dbReference type="KEGG" id="smr:Smar_1464"/>
<proteinExistence type="predicted"/>
<reference evidence="2 3" key="2">
    <citation type="journal article" date="2009" name="Stand. Genomic Sci.">
        <title>Complete genome sequence of Staphylothermus marinus Stetter and Fiala 1986 type strain F1.</title>
        <authorList>
            <person name="Anderson I.J."/>
            <person name="Sun H."/>
            <person name="Lapidus A."/>
            <person name="Copeland A."/>
            <person name="Glavina Del Rio T."/>
            <person name="Tice H."/>
            <person name="Dalin E."/>
            <person name="Lucas S."/>
            <person name="Barry K."/>
            <person name="Land M."/>
            <person name="Richardson P."/>
            <person name="Huber H."/>
            <person name="Kyrpides N.C."/>
        </authorList>
    </citation>
    <scope>NUCLEOTIDE SEQUENCE [LARGE SCALE GENOMIC DNA]</scope>
    <source>
        <strain evidence="3">ATCC 43588 / DSM 3639 / JCM 9404 / F1</strain>
    </source>
</reference>
<dbReference type="Proteomes" id="UP000000254">
    <property type="component" value="Chromosome"/>
</dbReference>
<dbReference type="RefSeq" id="WP_011839747.1">
    <property type="nucleotide sequence ID" value="NC_009033.1"/>
</dbReference>
<gene>
    <name evidence="2" type="ordered locus">Smar_1464</name>
</gene>
<dbReference type="EMBL" id="CP000575">
    <property type="protein sequence ID" value="ABN70553.1"/>
    <property type="molecule type" value="Genomic_DNA"/>
</dbReference>
<dbReference type="STRING" id="399550.Smar_1464"/>
<keyword evidence="1" id="KW-0812">Transmembrane</keyword>
<protein>
    <submittedName>
        <fullName evidence="2">Uncharacterized protein</fullName>
    </submittedName>
</protein>
<evidence type="ECO:0000313" key="3">
    <source>
        <dbReference type="Proteomes" id="UP000000254"/>
    </source>
</evidence>
<organism evidence="2 3">
    <name type="scientific">Staphylothermus marinus (strain ATCC 43588 / DSM 3639 / JCM 9404 / F1)</name>
    <dbReference type="NCBI Taxonomy" id="399550"/>
    <lineage>
        <taxon>Archaea</taxon>
        <taxon>Thermoproteota</taxon>
        <taxon>Thermoprotei</taxon>
        <taxon>Desulfurococcales</taxon>
        <taxon>Desulfurococcaceae</taxon>
        <taxon>Staphylothermus</taxon>
    </lineage>
</organism>
<sequence>MHEALIASILIILMLPLTIASLTGSTTVLIRANGTFSMSSEIIYRINSTMNSKLEGSFINGEMISINISQSTMQKENINVSFEMFRKNTIFYGNLTENYRGADKSFYNRETFYTIKLINNNKMNISYLTINVTSNNKKIILHWNITLLSIALLTHNESITTRYKYSNNLYKLKITIRNGIVNLNNEAKKLFTQILFTRYNYTLIWNILPRVNKIKTIINTVDKRMNMQLYYSINGLDLPTNKSKYVLPIIIQIRNNTLSIINIPIGLINYVLFTRASWNSTCINGLIRSNIYAEGIGLKTQGFDKIHSIIYSATRSIGSISNTTIVGSNIYFNINGNITNKFILTPKMNISTINIVYNTNTGKTTSAREGEQVTWLIIIGSVITIMIILYVLYRYRVFSRRA</sequence>
<name>A3DPJ3_STAMF</name>
<reference evidence="3" key="1">
    <citation type="journal article" date="2009" name="BMC Genomics">
        <title>The complete genome sequence of Staphylothermus marinus reveals differences in sulfur metabolism among heterotrophic Crenarchaeota.</title>
        <authorList>
            <person name="Anderson I.J."/>
            <person name="Dharmarajan L."/>
            <person name="Rodriguez J."/>
            <person name="Hooper S."/>
            <person name="Porat I."/>
            <person name="Ulrich L.E."/>
            <person name="Elkins J.G."/>
            <person name="Mavromatis K."/>
            <person name="Sun H."/>
            <person name="Land M."/>
            <person name="Lapidus A."/>
            <person name="Lucas S."/>
            <person name="Barry K."/>
            <person name="Huber H."/>
            <person name="Zhulin I.B."/>
            <person name="Whitman W.B."/>
            <person name="Mukhopadhyay B."/>
            <person name="Woese C."/>
            <person name="Bristow J."/>
            <person name="Kyrpides N."/>
        </authorList>
    </citation>
    <scope>NUCLEOTIDE SEQUENCE [LARGE SCALE GENOMIC DNA]</scope>
    <source>
        <strain evidence="3">ATCC 43588 / DSM 3639 / JCM 9404 / F1</strain>
    </source>
</reference>
<feature type="transmembrane region" description="Helical" evidence="1">
    <location>
        <begin position="373"/>
        <end position="393"/>
    </location>
</feature>